<reference evidence="2 3" key="1">
    <citation type="journal article" date="2017" name="ISME J.">
        <title>Potential for microbial H2 and metal transformations associated with novel bacteria and archaea in deep terrestrial subsurface sediments.</title>
        <authorList>
            <person name="Hernsdorf A.W."/>
            <person name="Amano Y."/>
            <person name="Miyakawa K."/>
            <person name="Ise K."/>
            <person name="Suzuki Y."/>
            <person name="Anantharaman K."/>
            <person name="Probst A."/>
            <person name="Burstein D."/>
            <person name="Thomas B.C."/>
            <person name="Banfield J.F."/>
        </authorList>
    </citation>
    <scope>NUCLEOTIDE SEQUENCE [LARGE SCALE GENOMIC DNA]</scope>
    <source>
        <strain evidence="2">HGW-Falkowbacteria-2</strain>
    </source>
</reference>
<keyword evidence="1" id="KW-0812">Transmembrane</keyword>
<proteinExistence type="predicted"/>
<organism evidence="2 3">
    <name type="scientific">Candidatus Falkowbacteria bacterium HGW-Falkowbacteria-2</name>
    <dbReference type="NCBI Taxonomy" id="2013769"/>
    <lineage>
        <taxon>Bacteria</taxon>
        <taxon>Candidatus Falkowiibacteriota</taxon>
    </lineage>
</organism>
<evidence type="ECO:0000313" key="3">
    <source>
        <dbReference type="Proteomes" id="UP000233325"/>
    </source>
</evidence>
<feature type="transmembrane region" description="Helical" evidence="1">
    <location>
        <begin position="12"/>
        <end position="34"/>
    </location>
</feature>
<dbReference type="AlphaFoldDB" id="A0A2N2E1P1"/>
<name>A0A2N2E1P1_9BACT</name>
<comment type="caution">
    <text evidence="2">The sequence shown here is derived from an EMBL/GenBank/DDBJ whole genome shotgun (WGS) entry which is preliminary data.</text>
</comment>
<evidence type="ECO:0000256" key="1">
    <source>
        <dbReference type="SAM" id="Phobius"/>
    </source>
</evidence>
<accession>A0A2N2E1P1</accession>
<gene>
    <name evidence="2" type="ORF">CVU83_01325</name>
</gene>
<protein>
    <submittedName>
        <fullName evidence="2">Uncharacterized protein</fullName>
    </submittedName>
</protein>
<dbReference type="Proteomes" id="UP000233325">
    <property type="component" value="Unassembled WGS sequence"/>
</dbReference>
<dbReference type="EMBL" id="PHAH01000013">
    <property type="protein sequence ID" value="PKM88654.1"/>
    <property type="molecule type" value="Genomic_DNA"/>
</dbReference>
<keyword evidence="1" id="KW-0472">Membrane</keyword>
<keyword evidence="1" id="KW-1133">Transmembrane helix</keyword>
<evidence type="ECO:0000313" key="2">
    <source>
        <dbReference type="EMBL" id="PKM88654.1"/>
    </source>
</evidence>
<sequence>MLETKTPPSGGVFLSLQITSYSLVCIKINVVLYLNQYKMKTHHTDIVKAAERLVAKIIRADADVTERIIIFNSILKKLPRLTLVDKEGLGPEAIFRGVVHLFPEAYFSHHTPEQRKKLMAAISFLAGDQAIICVGWYDGDVIFKGSWIEALKVILEMMSLTEIGMTEKEKSALNTFLEALK</sequence>